<sequence length="754" mass="80465">MDPEEESNVPLKLKTLTDNALDANKAHQHALTKYVEQLTAEMQEMENLMSAVTTDDIDDDEREVEVIIPGATKAMGPCPISEFLNPFIPPLQQSPFFEHASRRSQYMNYTIDHPMKSRELDALAEAVKSENLRLQALESQRSGQDGATIIDLETNTEGINWRHVAEKVSNSCATKRTADQCRIRWLGDRHPRINHSNWSGSELDNLKALVSSQAEANDGKVDWVKVSEALGTNRTPIDCMRRGIPRQRHVWHPEADERLAEAVKLYGTDNWSIVARYVSEHATAAQCSGRYSRAIDPSRKRGPWTPEELERLKAAVAAYGNAWVEIAACIPGRTNEQCRERWMEVVSHQTSVVVQWTEEHDKMLVEAVASIGNRWTAISAKIANGTTGQQNRTENAAADAGCSQASSSTSQIIPPKGSGRPRKDAAPSASHSPAPASDEYSMLQPRPRPVPRPLGKGKGKAKAIEPDDMPEDELAMDVDAPVPAPPTSTNTNASKRMTDVDMADQAPAAKKRKVSSKNGTISTKKKVGRPKKSSASTSADTPGEDESQATPAAEEPLPPRPKPRPRGRPKKVPVLPAENAAADGEARSVPPFTSANGARGDGDGDGDGGAEGGAAAGEVPAPAPTPRTRGRPRKAAPTPTSSPNPLSSLPSPEHMDNPEQEQDAGHEVGGSSNSSVGGRGGRGRGHGRGRGRGRERGGRQGAASTSDMGGAAESEPGGPRRSSRKSAAAAALQGQGVECEGEGEGEGGLAGVDV</sequence>
<evidence type="ECO:0000256" key="3">
    <source>
        <dbReference type="ARBA" id="ARBA00023163"/>
    </source>
</evidence>
<dbReference type="GO" id="GO:0042795">
    <property type="term" value="P:snRNA transcription by RNA polymerase II"/>
    <property type="evidence" value="ECO:0007669"/>
    <property type="project" value="TreeGrafter"/>
</dbReference>
<dbReference type="Pfam" id="PF00249">
    <property type="entry name" value="Myb_DNA-binding"/>
    <property type="match status" value="3"/>
</dbReference>
<name>A0A9P7GFM2_9AGAR</name>
<dbReference type="SMART" id="SM00717">
    <property type="entry name" value="SANT"/>
    <property type="match status" value="5"/>
</dbReference>
<dbReference type="GO" id="GO:0001006">
    <property type="term" value="F:RNA polymerase III type 3 promoter sequence-specific DNA binding"/>
    <property type="evidence" value="ECO:0007669"/>
    <property type="project" value="TreeGrafter"/>
</dbReference>
<feature type="coiled-coil region" evidence="5">
    <location>
        <begin position="28"/>
        <end position="55"/>
    </location>
</feature>
<feature type="compositionally biased region" description="Polar residues" evidence="6">
    <location>
        <begin position="403"/>
        <end position="412"/>
    </location>
</feature>
<feature type="compositionally biased region" description="Acidic residues" evidence="6">
    <location>
        <begin position="466"/>
        <end position="476"/>
    </location>
</feature>
<dbReference type="CDD" id="cd00167">
    <property type="entry name" value="SANT"/>
    <property type="match status" value="3"/>
</dbReference>
<dbReference type="Proteomes" id="UP000775547">
    <property type="component" value="Unassembled WGS sequence"/>
</dbReference>
<dbReference type="InterPro" id="IPR051575">
    <property type="entry name" value="Myb-like_DNA-bd"/>
</dbReference>
<dbReference type="InterPro" id="IPR017930">
    <property type="entry name" value="Myb_dom"/>
</dbReference>
<feature type="region of interest" description="Disordered" evidence="6">
    <location>
        <begin position="387"/>
        <end position="754"/>
    </location>
</feature>
<evidence type="ECO:0000259" key="8">
    <source>
        <dbReference type="PROSITE" id="PS51294"/>
    </source>
</evidence>
<feature type="domain" description="Myb-like" evidence="7">
    <location>
        <begin position="296"/>
        <end position="346"/>
    </location>
</feature>
<reference evidence="9" key="2">
    <citation type="submission" date="2021-10" db="EMBL/GenBank/DDBJ databases">
        <title>Phylogenomics reveals ancestral predisposition of the termite-cultivated fungus Termitomyces towards a domesticated lifestyle.</title>
        <authorList>
            <person name="Auxier B."/>
            <person name="Grum-Grzhimaylo A."/>
            <person name="Cardenas M.E."/>
            <person name="Lodge J.D."/>
            <person name="Laessoe T."/>
            <person name="Pedersen O."/>
            <person name="Smith M.E."/>
            <person name="Kuyper T.W."/>
            <person name="Franco-Molano E.A."/>
            <person name="Baroni T.J."/>
            <person name="Aanen D.K."/>
        </authorList>
    </citation>
    <scope>NUCLEOTIDE SEQUENCE</scope>
    <source>
        <strain evidence="9">AP01</strain>
        <tissue evidence="9">Mycelium</tissue>
    </source>
</reference>
<keyword evidence="4" id="KW-0539">Nucleus</keyword>
<feature type="domain" description="HTH myb-type" evidence="8">
    <location>
        <begin position="296"/>
        <end position="350"/>
    </location>
</feature>
<dbReference type="AlphaFoldDB" id="A0A9P7GFM2"/>
<dbReference type="PROSITE" id="PS50090">
    <property type="entry name" value="MYB_LIKE"/>
    <property type="match status" value="4"/>
</dbReference>
<feature type="compositionally biased region" description="Basic residues" evidence="6">
    <location>
        <begin position="561"/>
        <end position="571"/>
    </location>
</feature>
<keyword evidence="10" id="KW-1185">Reference proteome</keyword>
<feature type="domain" description="Myb-like" evidence="7">
    <location>
        <begin position="243"/>
        <end position="295"/>
    </location>
</feature>
<feature type="compositionally biased region" description="Basic residues" evidence="6">
    <location>
        <begin position="523"/>
        <end position="532"/>
    </location>
</feature>
<feature type="compositionally biased region" description="Low complexity" evidence="6">
    <location>
        <begin position="725"/>
        <end position="738"/>
    </location>
</feature>
<gene>
    <name evidence="9" type="ORF">DXG03_003485</name>
</gene>
<dbReference type="InterPro" id="IPR017956">
    <property type="entry name" value="AT_hook_DNA-bd_motif"/>
</dbReference>
<keyword evidence="1" id="KW-0805">Transcription regulation</keyword>
<evidence type="ECO:0000256" key="6">
    <source>
        <dbReference type="SAM" id="MobiDB-lite"/>
    </source>
</evidence>
<evidence type="ECO:0000313" key="9">
    <source>
        <dbReference type="EMBL" id="KAG5646435.1"/>
    </source>
</evidence>
<keyword evidence="5" id="KW-0175">Coiled coil</keyword>
<reference evidence="9" key="1">
    <citation type="submission" date="2020-07" db="EMBL/GenBank/DDBJ databases">
        <authorList>
            <person name="Nieuwenhuis M."/>
            <person name="Van De Peppel L.J.J."/>
        </authorList>
    </citation>
    <scope>NUCLEOTIDE SEQUENCE</scope>
    <source>
        <strain evidence="9">AP01</strain>
        <tissue evidence="9">Mycelium</tissue>
    </source>
</reference>
<dbReference type="GO" id="GO:0019185">
    <property type="term" value="C:snRNA-activating protein complex"/>
    <property type="evidence" value="ECO:0007669"/>
    <property type="project" value="TreeGrafter"/>
</dbReference>
<evidence type="ECO:0000313" key="10">
    <source>
        <dbReference type="Proteomes" id="UP000775547"/>
    </source>
</evidence>
<evidence type="ECO:0000256" key="5">
    <source>
        <dbReference type="SAM" id="Coils"/>
    </source>
</evidence>
<dbReference type="PRINTS" id="PR00929">
    <property type="entry name" value="ATHOOK"/>
</dbReference>
<keyword evidence="3" id="KW-0804">Transcription</keyword>
<feature type="domain" description="Myb-like" evidence="7">
    <location>
        <begin position="190"/>
        <end position="242"/>
    </location>
</feature>
<evidence type="ECO:0000256" key="2">
    <source>
        <dbReference type="ARBA" id="ARBA00023125"/>
    </source>
</evidence>
<dbReference type="PROSITE" id="PS51294">
    <property type="entry name" value="HTH_MYB"/>
    <property type="match status" value="1"/>
</dbReference>
<dbReference type="OrthoDB" id="2143914at2759"/>
<dbReference type="SUPFAM" id="SSF46689">
    <property type="entry name" value="Homeodomain-like"/>
    <property type="match status" value="3"/>
</dbReference>
<dbReference type="InterPro" id="IPR001005">
    <property type="entry name" value="SANT/Myb"/>
</dbReference>
<dbReference type="GO" id="GO:0000978">
    <property type="term" value="F:RNA polymerase II cis-regulatory region sequence-specific DNA binding"/>
    <property type="evidence" value="ECO:0007669"/>
    <property type="project" value="TreeGrafter"/>
</dbReference>
<protein>
    <submittedName>
        <fullName evidence="9">Uncharacterized protein</fullName>
    </submittedName>
</protein>
<feature type="compositionally biased region" description="Basic residues" evidence="6">
    <location>
        <begin position="681"/>
        <end position="691"/>
    </location>
</feature>
<dbReference type="EMBL" id="JABCKV010000021">
    <property type="protein sequence ID" value="KAG5646435.1"/>
    <property type="molecule type" value="Genomic_DNA"/>
</dbReference>
<dbReference type="InterPro" id="IPR009057">
    <property type="entry name" value="Homeodomain-like_sf"/>
</dbReference>
<dbReference type="Gene3D" id="1.10.10.60">
    <property type="entry name" value="Homeodomain-like"/>
    <property type="match status" value="4"/>
</dbReference>
<dbReference type="GO" id="GO:0042796">
    <property type="term" value="P:snRNA transcription by RNA polymerase III"/>
    <property type="evidence" value="ECO:0007669"/>
    <property type="project" value="TreeGrafter"/>
</dbReference>
<comment type="caution">
    <text evidence="9">The sequence shown here is derived from an EMBL/GenBank/DDBJ whole genome shotgun (WGS) entry which is preliminary data.</text>
</comment>
<feature type="domain" description="Myb-like" evidence="7">
    <location>
        <begin position="356"/>
        <end position="395"/>
    </location>
</feature>
<dbReference type="Pfam" id="PF13921">
    <property type="entry name" value="Myb_DNA-bind_6"/>
    <property type="match status" value="1"/>
</dbReference>
<accession>A0A9P7GFM2</accession>
<evidence type="ECO:0000256" key="4">
    <source>
        <dbReference type="ARBA" id="ARBA00023242"/>
    </source>
</evidence>
<keyword evidence="2" id="KW-0238">DNA-binding</keyword>
<evidence type="ECO:0000256" key="1">
    <source>
        <dbReference type="ARBA" id="ARBA00023015"/>
    </source>
</evidence>
<feature type="compositionally biased region" description="Low complexity" evidence="6">
    <location>
        <begin position="426"/>
        <end position="437"/>
    </location>
</feature>
<organism evidence="9 10">
    <name type="scientific">Asterophora parasitica</name>
    <dbReference type="NCBI Taxonomy" id="117018"/>
    <lineage>
        <taxon>Eukaryota</taxon>
        <taxon>Fungi</taxon>
        <taxon>Dikarya</taxon>
        <taxon>Basidiomycota</taxon>
        <taxon>Agaricomycotina</taxon>
        <taxon>Agaricomycetes</taxon>
        <taxon>Agaricomycetidae</taxon>
        <taxon>Agaricales</taxon>
        <taxon>Tricholomatineae</taxon>
        <taxon>Lyophyllaceae</taxon>
        <taxon>Asterophora</taxon>
    </lineage>
</organism>
<feature type="compositionally biased region" description="Low complexity" evidence="6">
    <location>
        <begin position="635"/>
        <end position="652"/>
    </location>
</feature>
<dbReference type="PANTHER" id="PTHR46621:SF1">
    <property type="entry name" value="SNRNA-ACTIVATING PROTEIN COMPLEX SUBUNIT 4"/>
    <property type="match status" value="1"/>
</dbReference>
<dbReference type="PANTHER" id="PTHR46621">
    <property type="entry name" value="SNRNA-ACTIVATING PROTEIN COMPLEX SUBUNIT 4"/>
    <property type="match status" value="1"/>
</dbReference>
<evidence type="ECO:0000259" key="7">
    <source>
        <dbReference type="PROSITE" id="PS50090"/>
    </source>
</evidence>
<proteinExistence type="predicted"/>
<dbReference type="SMART" id="SM00384">
    <property type="entry name" value="AT_hook"/>
    <property type="match status" value="4"/>
</dbReference>